<keyword evidence="3" id="KW-0255">Endonuclease</keyword>
<feature type="compositionally biased region" description="Basic and acidic residues" evidence="10">
    <location>
        <begin position="1059"/>
        <end position="1074"/>
    </location>
</feature>
<reference evidence="12" key="1">
    <citation type="submission" date="2023-08" db="EMBL/GenBank/DDBJ databases">
        <authorList>
            <person name="Audoor S."/>
            <person name="Bilcke G."/>
        </authorList>
    </citation>
    <scope>NUCLEOTIDE SEQUENCE</scope>
</reference>
<evidence type="ECO:0000256" key="2">
    <source>
        <dbReference type="ARBA" id="ARBA00022723"/>
    </source>
</evidence>
<dbReference type="GO" id="GO:0015074">
    <property type="term" value="P:DNA integration"/>
    <property type="evidence" value="ECO:0007669"/>
    <property type="project" value="UniProtKB-KW"/>
</dbReference>
<keyword evidence="11" id="KW-1133">Transmembrane helix</keyword>
<feature type="compositionally biased region" description="Basic residues" evidence="10">
    <location>
        <begin position="490"/>
        <end position="508"/>
    </location>
</feature>
<evidence type="ECO:0000256" key="1">
    <source>
        <dbReference type="ARBA" id="ARBA00022722"/>
    </source>
</evidence>
<dbReference type="SUPFAM" id="SSF53098">
    <property type="entry name" value="Ribonuclease H-like"/>
    <property type="match status" value="1"/>
</dbReference>
<feature type="compositionally biased region" description="Basic and acidic residues" evidence="10">
    <location>
        <begin position="438"/>
        <end position="450"/>
    </location>
</feature>
<keyword evidence="9" id="KW-0233">DNA recombination</keyword>
<dbReference type="AlphaFoldDB" id="A0AAD2G455"/>
<gene>
    <name evidence="12" type="ORF">CYCCA115_LOCUS19558</name>
</gene>
<dbReference type="GO" id="GO:0003887">
    <property type="term" value="F:DNA-directed DNA polymerase activity"/>
    <property type="evidence" value="ECO:0007669"/>
    <property type="project" value="UniProtKB-KW"/>
</dbReference>
<keyword evidence="6" id="KW-0229">DNA integration</keyword>
<keyword evidence="11" id="KW-0472">Membrane</keyword>
<dbReference type="GO" id="GO:0003676">
    <property type="term" value="F:nucleic acid binding"/>
    <property type="evidence" value="ECO:0007669"/>
    <property type="project" value="InterPro"/>
</dbReference>
<dbReference type="Proteomes" id="UP001295423">
    <property type="component" value="Unassembled WGS sequence"/>
</dbReference>
<keyword evidence="8" id="KW-0808">Transferase</keyword>
<organism evidence="12 13">
    <name type="scientific">Cylindrotheca closterium</name>
    <dbReference type="NCBI Taxonomy" id="2856"/>
    <lineage>
        <taxon>Eukaryota</taxon>
        <taxon>Sar</taxon>
        <taxon>Stramenopiles</taxon>
        <taxon>Ochrophyta</taxon>
        <taxon>Bacillariophyta</taxon>
        <taxon>Bacillariophyceae</taxon>
        <taxon>Bacillariophycidae</taxon>
        <taxon>Bacillariales</taxon>
        <taxon>Bacillariaceae</taxon>
        <taxon>Cylindrotheca</taxon>
    </lineage>
</organism>
<evidence type="ECO:0000256" key="5">
    <source>
        <dbReference type="ARBA" id="ARBA00022842"/>
    </source>
</evidence>
<dbReference type="Gene3D" id="3.30.420.10">
    <property type="entry name" value="Ribonuclease H-like superfamily/Ribonuclease H"/>
    <property type="match status" value="1"/>
</dbReference>
<feature type="compositionally biased region" description="Polar residues" evidence="10">
    <location>
        <begin position="1"/>
        <end position="16"/>
    </location>
</feature>
<accession>A0AAD2G455</accession>
<name>A0AAD2G455_9STRA</name>
<evidence type="ECO:0000256" key="3">
    <source>
        <dbReference type="ARBA" id="ARBA00022759"/>
    </source>
</evidence>
<evidence type="ECO:0008006" key="14">
    <source>
        <dbReference type="Google" id="ProtNLM"/>
    </source>
</evidence>
<dbReference type="GO" id="GO:0046872">
    <property type="term" value="F:metal ion binding"/>
    <property type="evidence" value="ECO:0007669"/>
    <property type="project" value="UniProtKB-KW"/>
</dbReference>
<dbReference type="GO" id="GO:0004519">
    <property type="term" value="F:endonuclease activity"/>
    <property type="evidence" value="ECO:0007669"/>
    <property type="project" value="UniProtKB-KW"/>
</dbReference>
<evidence type="ECO:0000256" key="8">
    <source>
        <dbReference type="ARBA" id="ARBA00022932"/>
    </source>
</evidence>
<keyword evidence="11" id="KW-0812">Transmembrane</keyword>
<keyword evidence="4" id="KW-0378">Hydrolase</keyword>
<feature type="transmembrane region" description="Helical" evidence="11">
    <location>
        <begin position="1094"/>
        <end position="1114"/>
    </location>
</feature>
<evidence type="ECO:0000256" key="7">
    <source>
        <dbReference type="ARBA" id="ARBA00022918"/>
    </source>
</evidence>
<dbReference type="GO" id="GO:0006310">
    <property type="term" value="P:DNA recombination"/>
    <property type="evidence" value="ECO:0007669"/>
    <property type="project" value="UniProtKB-KW"/>
</dbReference>
<evidence type="ECO:0000256" key="11">
    <source>
        <dbReference type="SAM" id="Phobius"/>
    </source>
</evidence>
<comment type="caution">
    <text evidence="12">The sequence shown here is derived from an EMBL/GenBank/DDBJ whole genome shotgun (WGS) entry which is preliminary data.</text>
</comment>
<evidence type="ECO:0000256" key="4">
    <source>
        <dbReference type="ARBA" id="ARBA00022801"/>
    </source>
</evidence>
<evidence type="ECO:0000256" key="9">
    <source>
        <dbReference type="ARBA" id="ARBA00023172"/>
    </source>
</evidence>
<dbReference type="InterPro" id="IPR012337">
    <property type="entry name" value="RNaseH-like_sf"/>
</dbReference>
<dbReference type="GO" id="GO:0003964">
    <property type="term" value="F:RNA-directed DNA polymerase activity"/>
    <property type="evidence" value="ECO:0007669"/>
    <property type="project" value="UniProtKB-KW"/>
</dbReference>
<evidence type="ECO:0000313" key="12">
    <source>
        <dbReference type="EMBL" id="CAJ1962166.1"/>
    </source>
</evidence>
<dbReference type="EMBL" id="CAKOGP040002094">
    <property type="protein sequence ID" value="CAJ1962166.1"/>
    <property type="molecule type" value="Genomic_DNA"/>
</dbReference>
<evidence type="ECO:0000256" key="6">
    <source>
        <dbReference type="ARBA" id="ARBA00022908"/>
    </source>
</evidence>
<evidence type="ECO:0000313" key="13">
    <source>
        <dbReference type="Proteomes" id="UP001295423"/>
    </source>
</evidence>
<dbReference type="InterPro" id="IPR039537">
    <property type="entry name" value="Retrotran_Ty1/copia-like"/>
</dbReference>
<feature type="region of interest" description="Disordered" evidence="10">
    <location>
        <begin position="1"/>
        <end position="47"/>
    </location>
</feature>
<dbReference type="PANTHER" id="PTHR42648:SF11">
    <property type="entry name" value="TRANSPOSON TY4-P GAG-POL POLYPROTEIN"/>
    <property type="match status" value="1"/>
</dbReference>
<proteinExistence type="predicted"/>
<keyword evidence="8" id="KW-0548">Nucleotidyltransferase</keyword>
<feature type="compositionally biased region" description="Polar residues" evidence="10">
    <location>
        <begin position="33"/>
        <end position="46"/>
    </location>
</feature>
<dbReference type="PANTHER" id="PTHR42648">
    <property type="entry name" value="TRANSPOSASE, PUTATIVE-RELATED"/>
    <property type="match status" value="1"/>
</dbReference>
<feature type="region of interest" description="Disordered" evidence="10">
    <location>
        <begin position="1044"/>
        <end position="1074"/>
    </location>
</feature>
<keyword evidence="2" id="KW-0479">Metal-binding</keyword>
<feature type="region of interest" description="Disordered" evidence="10">
    <location>
        <begin position="433"/>
        <end position="522"/>
    </location>
</feature>
<keyword evidence="8" id="KW-0239">DNA-directed DNA polymerase</keyword>
<evidence type="ECO:0000256" key="10">
    <source>
        <dbReference type="SAM" id="MobiDB-lite"/>
    </source>
</evidence>
<keyword evidence="7" id="KW-0695">RNA-directed DNA polymerase</keyword>
<dbReference type="GO" id="GO:0016787">
    <property type="term" value="F:hydrolase activity"/>
    <property type="evidence" value="ECO:0007669"/>
    <property type="project" value="UniProtKB-KW"/>
</dbReference>
<protein>
    <recommendedName>
        <fullName evidence="14">Integrase catalytic domain-containing protein</fullName>
    </recommendedName>
</protein>
<sequence length="1163" mass="130814">MPSPTENNNSVVTPSKNAGRPDASPHDAVIPVNDTTTAPLPPTNNKFTDREVSTIARIVWNEDPATAAMATELQGVFTVMQLSKLSDFEGQDATELIGFAGIPRPGGTIGPIQSKRLKDFFDYATAPSASLPPDLTYTKIRTVLEARAKELEVAVLGSMTGDGTSVAPAGSDFKFKAPVCDLFTGEPEEFWGWWDSVLLAFGQSGISEALTDPEYHNKSDSAAKASSAGWYAIAKSLQGGHANWMSGEVSRHTNRKVANDFYKKLMKTFNTEEYQAHFMVHAIDSLNEIKLDHTKQVHEFINNWKQIINRLNENKNQLATNREILRVFLLRALQSDAFEESRQFILRNPLKTIDDYLDHIRNRANSMRMLSGDPPIRDDGDIVPGIIRRAESRTKTKGSDPPKWHIPFFPNGWKQALGRGAFRRLEEWRRAAHGTNKRPRDLEREFDMKKVRNKSYDPNLDQKTKKARRGAIDTEEDDNSQDGTTDSRSHKFRIMTRGRTPTKKRVLRRTTSPPEPNEPVLITDSGADQFLAGYIWRRLSTTGRLVELMGALAGRHSGTVLPVASVVGKLIDATGNEWCAVANEVLHDTSPNQHESLLPPDQVRNAGNAVDDCPSDAKTTRGDFGTQCCVFGSGKEKHTLPLFLDGLKCYYRMEAITDDELTSLPRIVLTGDAEYEPTSRTTTRRMNTDEIDWKRTMAFPPDDVLKHTLEATTQLIPVVEAESREIMRDHLKSRLSCLRYRRRRDRDYLDTFKANVKSVRGFQYFNLFCGEKSGYDHPVLMQRKSESPETLDAHFEHCGTPHTLKSDNAKEFKSKHFKRKLRKAQVDAKYTEPKHPQQNLAKLRGGRLKHVVQHILLLTGAPAEYWCYCLEYVAFVKARTSKRVLNHRTSWEAEFGAVPDISKCRFSFWQSVWFYTPHGAAHNPLPTIQEEPQPLDSVEEYERGIEEVYGPPASKRLRTDPTSDEVLLRTDQEELQPLSAQNPPRAPSVPTAEVELPTELHPQDQEMLVANSTATVDATPEGPRLPQNGPVLVTQEEPTNSFMTEQGESASISPDGEEDSVHSADEALDDHQVSPESLDVHLRNIAGLAEDEDLLILFVVMSFVMVYSSCRSYGRLMKRRGRNIVLAAKIFLTMSPSTFAPRRLDPPLVTIQMDHINDGHVLS</sequence>
<keyword evidence="5" id="KW-0460">Magnesium</keyword>
<feature type="region of interest" description="Disordered" evidence="10">
    <location>
        <begin position="974"/>
        <end position="994"/>
    </location>
</feature>
<keyword evidence="13" id="KW-1185">Reference proteome</keyword>
<dbReference type="InterPro" id="IPR036397">
    <property type="entry name" value="RNaseH_sf"/>
</dbReference>
<keyword evidence="1" id="KW-0540">Nuclease</keyword>